<dbReference type="InterPro" id="IPR033132">
    <property type="entry name" value="GH_1_N_CS"/>
</dbReference>
<dbReference type="GO" id="GO:0005975">
    <property type="term" value="P:carbohydrate metabolic process"/>
    <property type="evidence" value="ECO:0007669"/>
    <property type="project" value="InterPro"/>
</dbReference>
<evidence type="ECO:0000256" key="1">
    <source>
        <dbReference type="ARBA" id="ARBA00010838"/>
    </source>
</evidence>
<dbReference type="FunFam" id="3.20.20.80:FF:000069">
    <property type="entry name" value="Beta-glucosidase 1"/>
    <property type="match status" value="1"/>
</dbReference>
<feature type="signal peptide" evidence="6">
    <location>
        <begin position="1"/>
        <end position="21"/>
    </location>
</feature>
<dbReference type="InterPro" id="IPR001360">
    <property type="entry name" value="Glyco_hydro_1"/>
</dbReference>
<keyword evidence="2 6" id="KW-0732">Signal</keyword>
<gene>
    <name evidence="8" type="primary">LOC110798882</name>
</gene>
<sequence length="523" mass="59215">MQRVSLSLYLLLLNYVLINLAGEFVDVRAKVYNRNDFPPHFIFGAGTSSYQVEGAAFEDGRKASIFDTFAHSGIYGDGNGDITADQYHKYKEDVQLMAETGLDAYRFSISWSRLKPDGRGPVNPKGVEYYNNLINELVSHGIQPHVTLLHLDTPQALEDKYGGFLHHNIVEDFTAYADVCFREFGDRVQYWTSINEANIFIMGGYDSGDSPPGRCSLPFGRHCIKGNSTTEPYIAAHNVLLAHASAARLYRDKYKAKQHGFLGFSLYLYHFIPAENTTEDVMAAQRVYDFFIGLFMDPLTYGDYPAIVKKNAGRRIPAFTQNQSELVKGSSDFIGVNFYNVVSNKHTNLKPEARDYLSDMAAEWKFYNQSSDIRETDGLPALPWGLKGGLEYFKNVYGNPPIYIHENGQLTNHNVSVNDQSRIDYLQVLINGVLEAVRNGSNTKAYFVWSFIDLFEVLFSYSKSFGLYYVDFNDPNRPRYPKLSQKWYSGFLGGENVTVEDEAENKLTILGTSPNNMDDRFSS</sequence>
<dbReference type="Gene3D" id="3.20.20.80">
    <property type="entry name" value="Glycosidases"/>
    <property type="match status" value="1"/>
</dbReference>
<dbReference type="GeneID" id="110798882"/>
<proteinExistence type="inferred from homology"/>
<dbReference type="GO" id="GO:0008422">
    <property type="term" value="F:beta-glucosidase activity"/>
    <property type="evidence" value="ECO:0000318"/>
    <property type="project" value="GO_Central"/>
</dbReference>
<evidence type="ECO:0000256" key="2">
    <source>
        <dbReference type="ARBA" id="ARBA00022729"/>
    </source>
</evidence>
<organism evidence="7 8">
    <name type="scientific">Spinacia oleracea</name>
    <name type="common">Spinach</name>
    <dbReference type="NCBI Taxonomy" id="3562"/>
    <lineage>
        <taxon>Eukaryota</taxon>
        <taxon>Viridiplantae</taxon>
        <taxon>Streptophyta</taxon>
        <taxon>Embryophyta</taxon>
        <taxon>Tracheophyta</taxon>
        <taxon>Spermatophyta</taxon>
        <taxon>Magnoliopsida</taxon>
        <taxon>eudicotyledons</taxon>
        <taxon>Gunneridae</taxon>
        <taxon>Pentapetalae</taxon>
        <taxon>Caryophyllales</taxon>
        <taxon>Chenopodiaceae</taxon>
        <taxon>Chenopodioideae</taxon>
        <taxon>Anserineae</taxon>
        <taxon>Spinacia</taxon>
    </lineage>
</organism>
<feature type="chain" id="PRO_5040202986" evidence="6">
    <location>
        <begin position="22"/>
        <end position="523"/>
    </location>
</feature>
<dbReference type="PROSITE" id="PS00653">
    <property type="entry name" value="GLYCOSYL_HYDROL_F1_2"/>
    <property type="match status" value="1"/>
</dbReference>
<reference evidence="8" key="2">
    <citation type="submission" date="2025-08" db="UniProtKB">
        <authorList>
            <consortium name="RefSeq"/>
        </authorList>
    </citation>
    <scope>IDENTIFICATION</scope>
    <source>
        <tissue evidence="8">Leaf</tissue>
    </source>
</reference>
<evidence type="ECO:0000313" key="7">
    <source>
        <dbReference type="Proteomes" id="UP000813463"/>
    </source>
</evidence>
<evidence type="ECO:0000256" key="6">
    <source>
        <dbReference type="SAM" id="SignalP"/>
    </source>
</evidence>
<evidence type="ECO:0000313" key="8">
    <source>
        <dbReference type="RefSeq" id="XP_021859770.1"/>
    </source>
</evidence>
<dbReference type="RefSeq" id="XP_021859770.1">
    <property type="nucleotide sequence ID" value="XM_022004078.2"/>
</dbReference>
<reference evidence="7" key="1">
    <citation type="journal article" date="2021" name="Nat. Commun.">
        <title>Genomic analyses provide insights into spinach domestication and the genetic basis of agronomic traits.</title>
        <authorList>
            <person name="Cai X."/>
            <person name="Sun X."/>
            <person name="Xu C."/>
            <person name="Sun H."/>
            <person name="Wang X."/>
            <person name="Ge C."/>
            <person name="Zhang Z."/>
            <person name="Wang Q."/>
            <person name="Fei Z."/>
            <person name="Jiao C."/>
            <person name="Wang Q."/>
        </authorList>
    </citation>
    <scope>NUCLEOTIDE SEQUENCE [LARGE SCALE GENOMIC DNA]</scope>
    <source>
        <strain evidence="7">cv. Varoflay</strain>
    </source>
</reference>
<dbReference type="InterPro" id="IPR017853">
    <property type="entry name" value="GH"/>
</dbReference>
<dbReference type="SUPFAM" id="SSF51445">
    <property type="entry name" value="(Trans)glycosidases"/>
    <property type="match status" value="1"/>
</dbReference>
<keyword evidence="7" id="KW-1185">Reference proteome</keyword>
<evidence type="ECO:0000256" key="3">
    <source>
        <dbReference type="ARBA" id="ARBA00022801"/>
    </source>
</evidence>
<accession>A0A9R0K6Z6</accession>
<dbReference type="KEGG" id="soe:110798882"/>
<dbReference type="OrthoDB" id="65569at2759"/>
<dbReference type="AlphaFoldDB" id="A0A9R0K6Z6"/>
<dbReference type="PANTHER" id="PTHR10353:SF29">
    <property type="entry name" value="BETA-GLUCOSIDASE 11"/>
    <property type="match status" value="1"/>
</dbReference>
<evidence type="ECO:0000256" key="5">
    <source>
        <dbReference type="RuleBase" id="RU003690"/>
    </source>
</evidence>
<comment type="similarity">
    <text evidence="1 5">Belongs to the glycosyl hydrolase 1 family.</text>
</comment>
<name>A0A9R0K6Z6_SPIOL</name>
<dbReference type="Proteomes" id="UP000813463">
    <property type="component" value="Chromosome 6"/>
</dbReference>
<protein>
    <submittedName>
        <fullName evidence="8">Beta-glucosidase 11 isoform X1</fullName>
    </submittedName>
</protein>
<evidence type="ECO:0000256" key="4">
    <source>
        <dbReference type="ARBA" id="ARBA00023180"/>
    </source>
</evidence>
<keyword evidence="4" id="KW-0325">Glycoprotein</keyword>
<dbReference type="PRINTS" id="PR00131">
    <property type="entry name" value="GLHYDRLASE1"/>
</dbReference>
<dbReference type="Pfam" id="PF00232">
    <property type="entry name" value="Glyco_hydro_1"/>
    <property type="match status" value="1"/>
</dbReference>
<keyword evidence="3" id="KW-0378">Hydrolase</keyword>
<dbReference type="PANTHER" id="PTHR10353">
    <property type="entry name" value="GLYCOSYL HYDROLASE"/>
    <property type="match status" value="1"/>
</dbReference>